<dbReference type="EMBL" id="AFPU01000001">
    <property type="protein sequence ID" value="EGP93430.1"/>
    <property type="molecule type" value="Genomic_DNA"/>
</dbReference>
<evidence type="ECO:0000256" key="1">
    <source>
        <dbReference type="SAM" id="Coils"/>
    </source>
</evidence>
<dbReference type="STRING" id="1001994.MY1_0667"/>
<protein>
    <submittedName>
        <fullName evidence="2">Uncharacterized protein</fullName>
    </submittedName>
</protein>
<keyword evidence="3" id="KW-1185">Reference proteome</keyword>
<dbReference type="Proteomes" id="UP000004440">
    <property type="component" value="Unassembled WGS sequence"/>
</dbReference>
<dbReference type="RefSeq" id="WP_007550182.1">
    <property type="nucleotide sequence ID" value="NZ_AFPU01000001.1"/>
</dbReference>
<gene>
    <name evidence="2" type="ORF">MY1_0667</name>
</gene>
<sequence length="163" mass="19469">MAEDLEKLKKTAKEYSNNLANLGKELSEIQFNYKVIENATEQYWQKRVNEFKKYSEKGTEYYTQAHALMNLVNKEQSGLFLLNISKFRQIGLKLITNMEEVKQNPSSIKSNDKQQSKWSKELREKLIETSNACLHHEMDMNKFFREFYEKHLKNMLEEDETKK</sequence>
<name>F9CVX8_9ARCH</name>
<evidence type="ECO:0000313" key="3">
    <source>
        <dbReference type="Proteomes" id="UP000004440"/>
    </source>
</evidence>
<proteinExistence type="predicted"/>
<reference evidence="2 3" key="1">
    <citation type="journal article" date="2011" name="J. Bacteriol.">
        <title>Genome Sequence of an Ammonia-Oxidizing Soil Archaeon, "Candidatus Nitrosoarchaeum koreensis" MY1.</title>
        <authorList>
            <person name="Kim B.K."/>
            <person name="Jung M.Y."/>
            <person name="Yu D.S."/>
            <person name="Park S.J."/>
            <person name="Oh T.K."/>
            <person name="Rhee S.K."/>
            <person name="Kim J.F."/>
        </authorList>
    </citation>
    <scope>NUCLEOTIDE SEQUENCE [LARGE SCALE GENOMIC DNA]</scope>
    <source>
        <strain evidence="2 3">MY1</strain>
    </source>
</reference>
<accession>F9CVX8</accession>
<comment type="caution">
    <text evidence="2">The sequence shown here is derived from an EMBL/GenBank/DDBJ whole genome shotgun (WGS) entry which is preliminary data.</text>
</comment>
<evidence type="ECO:0000313" key="2">
    <source>
        <dbReference type="EMBL" id="EGP93430.1"/>
    </source>
</evidence>
<keyword evidence="1" id="KW-0175">Coiled coil</keyword>
<organism evidence="2 3">
    <name type="scientific">Nitrosarchaeum koreense MY1</name>
    <dbReference type="NCBI Taxonomy" id="1001994"/>
    <lineage>
        <taxon>Archaea</taxon>
        <taxon>Nitrososphaerota</taxon>
        <taxon>Nitrososphaeria</taxon>
        <taxon>Nitrosopumilales</taxon>
        <taxon>Nitrosopumilaceae</taxon>
        <taxon>Nitrosarchaeum</taxon>
    </lineage>
</organism>
<feature type="coiled-coil region" evidence="1">
    <location>
        <begin position="5"/>
        <end position="32"/>
    </location>
</feature>
<dbReference type="OrthoDB" id="2255at2157"/>
<dbReference type="AlphaFoldDB" id="F9CVX8"/>